<dbReference type="Gene3D" id="1.10.1520.10">
    <property type="entry name" value="Ribonuclease III domain"/>
    <property type="match status" value="1"/>
</dbReference>
<dbReference type="AlphaFoldDB" id="A0AAU7DRR5"/>
<dbReference type="GO" id="GO:0010468">
    <property type="term" value="P:regulation of gene expression"/>
    <property type="evidence" value="ECO:0007669"/>
    <property type="project" value="TreeGrafter"/>
</dbReference>
<dbReference type="NCBIfam" id="TIGR02191">
    <property type="entry name" value="RNaseIII"/>
    <property type="match status" value="1"/>
</dbReference>
<sequence>MEAVITELEVALGHAFADPELLLCALTHRSLANQQIQENGADGTFTAADNERLEFLGDAVLGLVIGEALFLGHPEWHEGELTRVRAQLVSRQHMAKVASAVSLGDHLRLSRGEDRSGLRRKSTVLSNTMEAVIGALFLDGGLEPVREFARRYVTGETVELLAEQLRSGAALGNYKSALQERLQAERAGSPVYRVKSESGPDHRKRFLVEVRIKTSEGEPGKALARGTGTTKKHAEQDAARRALARLTKTRTSVNGHTETLYEEAEEIE</sequence>
<dbReference type="GO" id="GO:0006397">
    <property type="term" value="P:mRNA processing"/>
    <property type="evidence" value="ECO:0007669"/>
    <property type="project" value="UniProtKB-UniRule"/>
</dbReference>
<evidence type="ECO:0000256" key="7">
    <source>
        <dbReference type="ARBA" id="ARBA00022801"/>
    </source>
</evidence>
<dbReference type="FunFam" id="1.10.1520.10:FF:000001">
    <property type="entry name" value="Ribonuclease 3"/>
    <property type="match status" value="1"/>
</dbReference>
<comment type="cofactor">
    <cofactor evidence="9">
        <name>Mg(2+)</name>
        <dbReference type="ChEBI" id="CHEBI:18420"/>
    </cofactor>
</comment>
<feature type="domain" description="RNase III" evidence="12">
    <location>
        <begin position="5"/>
        <end position="141"/>
    </location>
</feature>
<dbReference type="PANTHER" id="PTHR11207:SF0">
    <property type="entry name" value="RIBONUCLEASE 3"/>
    <property type="match status" value="1"/>
</dbReference>
<comment type="subcellular location">
    <subcellularLocation>
        <location evidence="9">Cytoplasm</location>
    </subcellularLocation>
</comment>
<dbReference type="GO" id="GO:0008033">
    <property type="term" value="P:tRNA processing"/>
    <property type="evidence" value="ECO:0007669"/>
    <property type="project" value="UniProtKB-KW"/>
</dbReference>
<evidence type="ECO:0000256" key="3">
    <source>
        <dbReference type="ARBA" id="ARBA00022552"/>
    </source>
</evidence>
<evidence type="ECO:0000259" key="12">
    <source>
        <dbReference type="PROSITE" id="PS50142"/>
    </source>
</evidence>
<feature type="active site" evidence="9">
    <location>
        <position position="58"/>
    </location>
</feature>
<evidence type="ECO:0000256" key="10">
    <source>
        <dbReference type="SAM" id="MobiDB-lite"/>
    </source>
</evidence>
<feature type="active site" evidence="9">
    <location>
        <position position="130"/>
    </location>
</feature>
<keyword evidence="7 9" id="KW-0378">Hydrolase</keyword>
<accession>A0AAU7DRR5</accession>
<dbReference type="EC" id="3.1.26.3" evidence="9"/>
<keyword evidence="9" id="KW-0460">Magnesium</keyword>
<dbReference type="PANTHER" id="PTHR11207">
    <property type="entry name" value="RIBONUCLEASE III"/>
    <property type="match status" value="1"/>
</dbReference>
<feature type="domain" description="DRBM" evidence="11">
    <location>
        <begin position="173"/>
        <end position="248"/>
    </location>
</feature>
<evidence type="ECO:0000256" key="8">
    <source>
        <dbReference type="ARBA" id="ARBA00022884"/>
    </source>
</evidence>
<feature type="binding site" evidence="9">
    <location>
        <position position="130"/>
    </location>
    <ligand>
        <name>Mg(2+)</name>
        <dbReference type="ChEBI" id="CHEBI:18420"/>
    </ligand>
</feature>
<comment type="function">
    <text evidence="9">Digests double-stranded RNA. Involved in the processing of primary rRNA transcript to yield the immediate precursors to the large and small rRNAs (23S and 16S). Processes some mRNAs, and tRNAs when they are encoded in the rRNA operon. Processes pre-crRNA and tracrRNA of type II CRISPR loci if present in the organism.</text>
</comment>
<organism evidence="13">
    <name type="scientific">Telmatobacter sp. DSM 110680</name>
    <dbReference type="NCBI Taxonomy" id="3036704"/>
    <lineage>
        <taxon>Bacteria</taxon>
        <taxon>Pseudomonadati</taxon>
        <taxon>Acidobacteriota</taxon>
        <taxon>Terriglobia</taxon>
        <taxon>Terriglobales</taxon>
        <taxon>Acidobacteriaceae</taxon>
        <taxon>Telmatobacter</taxon>
    </lineage>
</organism>
<dbReference type="CDD" id="cd00593">
    <property type="entry name" value="RIBOc"/>
    <property type="match status" value="1"/>
</dbReference>
<keyword evidence="4 9" id="KW-0507">mRNA processing</keyword>
<dbReference type="HAMAP" id="MF_00104">
    <property type="entry name" value="RNase_III"/>
    <property type="match status" value="1"/>
</dbReference>
<keyword evidence="9" id="KW-0479">Metal-binding</keyword>
<dbReference type="GO" id="GO:0005737">
    <property type="term" value="C:cytoplasm"/>
    <property type="evidence" value="ECO:0007669"/>
    <property type="project" value="UniProtKB-SubCell"/>
</dbReference>
<comment type="similarity">
    <text evidence="2">Belongs to the ribonuclease III family.</text>
</comment>
<feature type="binding site" evidence="9">
    <location>
        <position position="54"/>
    </location>
    <ligand>
        <name>Mg(2+)</name>
        <dbReference type="ChEBI" id="CHEBI:18420"/>
    </ligand>
</feature>
<reference evidence="13" key="1">
    <citation type="submission" date="2023-03" db="EMBL/GenBank/DDBJ databases">
        <title>Edaphobacter sp.</title>
        <authorList>
            <person name="Huber K.J."/>
            <person name="Papendorf J."/>
            <person name="Pilke C."/>
            <person name="Bunk B."/>
            <person name="Sproeer C."/>
            <person name="Pester M."/>
        </authorList>
    </citation>
    <scope>NUCLEOTIDE SEQUENCE</scope>
    <source>
        <strain evidence="13">DSM 110680</strain>
    </source>
</reference>
<feature type="binding site" evidence="9">
    <location>
        <position position="127"/>
    </location>
    <ligand>
        <name>Mg(2+)</name>
        <dbReference type="ChEBI" id="CHEBI:18420"/>
    </ligand>
</feature>
<protein>
    <recommendedName>
        <fullName evidence="9">Ribonuclease 3</fullName>
        <ecNumber evidence="9">3.1.26.3</ecNumber>
    </recommendedName>
    <alternativeName>
        <fullName evidence="9">Ribonuclease III</fullName>
        <shortName evidence="9">RNase III</shortName>
    </alternativeName>
</protein>
<dbReference type="SUPFAM" id="SSF69065">
    <property type="entry name" value="RNase III domain-like"/>
    <property type="match status" value="1"/>
</dbReference>
<dbReference type="PROSITE" id="PS50137">
    <property type="entry name" value="DS_RBD"/>
    <property type="match status" value="1"/>
</dbReference>
<comment type="subunit">
    <text evidence="9">Homodimer.</text>
</comment>
<keyword evidence="8 9" id="KW-0694">RNA-binding</keyword>
<dbReference type="GO" id="GO:0003725">
    <property type="term" value="F:double-stranded RNA binding"/>
    <property type="evidence" value="ECO:0007669"/>
    <property type="project" value="TreeGrafter"/>
</dbReference>
<evidence type="ECO:0000256" key="1">
    <source>
        <dbReference type="ARBA" id="ARBA00000109"/>
    </source>
</evidence>
<dbReference type="InterPro" id="IPR014720">
    <property type="entry name" value="dsRBD_dom"/>
</dbReference>
<dbReference type="SMART" id="SM00358">
    <property type="entry name" value="DSRM"/>
    <property type="match status" value="1"/>
</dbReference>
<dbReference type="RefSeq" id="WP_348265145.1">
    <property type="nucleotide sequence ID" value="NZ_CP121196.1"/>
</dbReference>
<evidence type="ECO:0000256" key="6">
    <source>
        <dbReference type="ARBA" id="ARBA00022759"/>
    </source>
</evidence>
<name>A0AAU7DRR5_9BACT</name>
<dbReference type="GO" id="GO:0019843">
    <property type="term" value="F:rRNA binding"/>
    <property type="evidence" value="ECO:0007669"/>
    <property type="project" value="UniProtKB-KW"/>
</dbReference>
<dbReference type="Pfam" id="PF00035">
    <property type="entry name" value="dsrm"/>
    <property type="match status" value="1"/>
</dbReference>
<dbReference type="Pfam" id="PF14622">
    <property type="entry name" value="Ribonucleas_3_3"/>
    <property type="match status" value="1"/>
</dbReference>
<dbReference type="PROSITE" id="PS50142">
    <property type="entry name" value="RNASE_3_2"/>
    <property type="match status" value="1"/>
</dbReference>
<keyword evidence="9" id="KW-0819">tRNA processing</keyword>
<evidence type="ECO:0000256" key="9">
    <source>
        <dbReference type="HAMAP-Rule" id="MF_00104"/>
    </source>
</evidence>
<dbReference type="GO" id="GO:0006364">
    <property type="term" value="P:rRNA processing"/>
    <property type="evidence" value="ECO:0007669"/>
    <property type="project" value="UniProtKB-UniRule"/>
</dbReference>
<evidence type="ECO:0000313" key="13">
    <source>
        <dbReference type="EMBL" id="XBH19923.1"/>
    </source>
</evidence>
<gene>
    <name evidence="9 13" type="primary">rnc</name>
    <name evidence="13" type="ORF">P8935_11525</name>
</gene>
<evidence type="ECO:0000256" key="5">
    <source>
        <dbReference type="ARBA" id="ARBA00022722"/>
    </source>
</evidence>
<keyword evidence="6 9" id="KW-0255">Endonuclease</keyword>
<dbReference type="InterPro" id="IPR011907">
    <property type="entry name" value="RNase_III"/>
</dbReference>
<comment type="catalytic activity">
    <reaction evidence="1 9">
        <text>Endonucleolytic cleavage to 5'-phosphomonoester.</text>
        <dbReference type="EC" id="3.1.26.3"/>
    </reaction>
</comment>
<keyword evidence="5 9" id="KW-0540">Nuclease</keyword>
<evidence type="ECO:0000256" key="2">
    <source>
        <dbReference type="ARBA" id="ARBA00010183"/>
    </source>
</evidence>
<dbReference type="CDD" id="cd10845">
    <property type="entry name" value="DSRM_RNAse_III_family"/>
    <property type="match status" value="1"/>
</dbReference>
<evidence type="ECO:0000256" key="4">
    <source>
        <dbReference type="ARBA" id="ARBA00022664"/>
    </source>
</evidence>
<dbReference type="EMBL" id="CP121196">
    <property type="protein sequence ID" value="XBH19923.1"/>
    <property type="molecule type" value="Genomic_DNA"/>
</dbReference>
<dbReference type="GO" id="GO:0046872">
    <property type="term" value="F:metal ion binding"/>
    <property type="evidence" value="ECO:0007669"/>
    <property type="project" value="UniProtKB-KW"/>
</dbReference>
<dbReference type="GO" id="GO:0004525">
    <property type="term" value="F:ribonuclease III activity"/>
    <property type="evidence" value="ECO:0007669"/>
    <property type="project" value="UniProtKB-UniRule"/>
</dbReference>
<proteinExistence type="inferred from homology"/>
<dbReference type="InterPro" id="IPR036389">
    <property type="entry name" value="RNase_III_sf"/>
</dbReference>
<dbReference type="PROSITE" id="PS00517">
    <property type="entry name" value="RNASE_3_1"/>
    <property type="match status" value="1"/>
</dbReference>
<feature type="region of interest" description="Disordered" evidence="10">
    <location>
        <begin position="249"/>
        <end position="268"/>
    </location>
</feature>
<dbReference type="SMART" id="SM00535">
    <property type="entry name" value="RIBOc"/>
    <property type="match status" value="1"/>
</dbReference>
<keyword evidence="3 9" id="KW-0698">rRNA processing</keyword>
<dbReference type="Gene3D" id="3.30.160.20">
    <property type="match status" value="1"/>
</dbReference>
<dbReference type="SUPFAM" id="SSF54768">
    <property type="entry name" value="dsRNA-binding domain-like"/>
    <property type="match status" value="1"/>
</dbReference>
<dbReference type="InterPro" id="IPR000999">
    <property type="entry name" value="RNase_III_dom"/>
</dbReference>
<keyword evidence="9" id="KW-0699">rRNA-binding</keyword>
<evidence type="ECO:0000259" key="11">
    <source>
        <dbReference type="PROSITE" id="PS50137"/>
    </source>
</evidence>
<keyword evidence="9" id="KW-0963">Cytoplasm</keyword>
<feature type="region of interest" description="Disordered" evidence="10">
    <location>
        <begin position="217"/>
        <end position="238"/>
    </location>
</feature>